<protein>
    <recommendedName>
        <fullName evidence="1">Probable queuosine precursor transporter</fullName>
        <shortName evidence="1">Q precursor transporter</shortName>
    </recommendedName>
</protein>
<dbReference type="HAMAP" id="MF_02088">
    <property type="entry name" value="Q_prec_transport"/>
    <property type="match status" value="1"/>
</dbReference>
<dbReference type="Proteomes" id="UP000219453">
    <property type="component" value="Unassembled WGS sequence"/>
</dbReference>
<keyword evidence="1" id="KW-0813">Transport</keyword>
<feature type="transmembrane region" description="Helical" evidence="1">
    <location>
        <begin position="80"/>
        <end position="105"/>
    </location>
</feature>
<dbReference type="GO" id="GO:0005886">
    <property type="term" value="C:plasma membrane"/>
    <property type="evidence" value="ECO:0007669"/>
    <property type="project" value="UniProtKB-SubCell"/>
</dbReference>
<comment type="similarity">
    <text evidence="1">Belongs to the vitamin uptake transporter (VUT/ECF) (TC 2.A.88) family. Q precursor transporter subfamily.</text>
</comment>
<evidence type="ECO:0000313" key="3">
    <source>
        <dbReference type="Proteomes" id="UP000219453"/>
    </source>
</evidence>
<feature type="transmembrane region" description="Helical" evidence="1">
    <location>
        <begin position="12"/>
        <end position="34"/>
    </location>
</feature>
<dbReference type="Pfam" id="PF02592">
    <property type="entry name" value="Vut_1"/>
    <property type="match status" value="1"/>
</dbReference>
<dbReference type="InterPro" id="IPR003744">
    <property type="entry name" value="YhhQ"/>
</dbReference>
<organism evidence="2 3">
    <name type="scientific">Natronoarchaeum philippinense</name>
    <dbReference type="NCBI Taxonomy" id="558529"/>
    <lineage>
        <taxon>Archaea</taxon>
        <taxon>Methanobacteriati</taxon>
        <taxon>Methanobacteriota</taxon>
        <taxon>Stenosarchaea group</taxon>
        <taxon>Halobacteria</taxon>
        <taxon>Halobacteriales</taxon>
        <taxon>Natronoarchaeaceae</taxon>
    </lineage>
</organism>
<dbReference type="EMBL" id="OBEJ01000002">
    <property type="protein sequence ID" value="SNZ12407.1"/>
    <property type="molecule type" value="Genomic_DNA"/>
</dbReference>
<feature type="transmembrane region" description="Helical" evidence="1">
    <location>
        <begin position="46"/>
        <end position="68"/>
    </location>
</feature>
<reference evidence="2 3" key="1">
    <citation type="submission" date="2017-09" db="EMBL/GenBank/DDBJ databases">
        <authorList>
            <person name="Ehlers B."/>
            <person name="Leendertz F.H."/>
        </authorList>
    </citation>
    <scope>NUCLEOTIDE SEQUENCE [LARGE SCALE GENOMIC DNA]</scope>
    <source>
        <strain evidence="2 3">DSM 27208</strain>
    </source>
</reference>
<keyword evidence="1" id="KW-1133">Transmembrane helix</keyword>
<keyword evidence="1" id="KW-0812">Transmembrane</keyword>
<keyword evidence="3" id="KW-1185">Reference proteome</keyword>
<sequence>MTRDSTQSAATPTIGQVTLIGLFVTALVTAQLTASKILGFSIPVELPIAGAQLALPGAALAYAVTFLASDCYSELYGRRAAQVMVNVGFAMNFVLLVLVWSTIAAPVSPASPVAADTFATVLGASTNIVIASLLAYVVSQNWDVLAFHRLREYTDGDHLWLRNVGSTASSQAIDTVIFVTVGFALAPAVLGSGEPAGVDLLASLIVGQYLLKLLIAVVDTPVVYAIVGAIREYGLDGAALDSAGRTGD</sequence>
<comment type="subcellular location">
    <subcellularLocation>
        <location evidence="1">Cell membrane</location>
        <topology evidence="1">Multi-pass membrane protein</topology>
    </subcellularLocation>
</comment>
<dbReference type="RefSeq" id="WP_097008643.1">
    <property type="nucleotide sequence ID" value="NZ_OBEJ01000002.1"/>
</dbReference>
<evidence type="ECO:0000256" key="1">
    <source>
        <dbReference type="HAMAP-Rule" id="MF_02088"/>
    </source>
</evidence>
<evidence type="ECO:0000313" key="2">
    <source>
        <dbReference type="EMBL" id="SNZ12407.1"/>
    </source>
</evidence>
<dbReference type="OrthoDB" id="82146at2157"/>
<name>A0A285NTS6_NATPI</name>
<feature type="transmembrane region" description="Helical" evidence="1">
    <location>
        <begin position="117"/>
        <end position="139"/>
    </location>
</feature>
<dbReference type="GO" id="GO:0022857">
    <property type="term" value="F:transmembrane transporter activity"/>
    <property type="evidence" value="ECO:0007669"/>
    <property type="project" value="UniProtKB-UniRule"/>
</dbReference>
<dbReference type="AlphaFoldDB" id="A0A285NTS6"/>
<feature type="transmembrane region" description="Helical" evidence="1">
    <location>
        <begin position="210"/>
        <end position="230"/>
    </location>
</feature>
<proteinExistence type="inferred from homology"/>
<dbReference type="NCBIfam" id="TIGR00697">
    <property type="entry name" value="queuosine precursor transporter"/>
    <property type="match status" value="1"/>
</dbReference>
<keyword evidence="1" id="KW-0472">Membrane</keyword>
<accession>A0A285NTS6</accession>
<keyword evidence="1" id="KW-1003">Cell membrane</keyword>
<dbReference type="PANTHER" id="PTHR34300:SF2">
    <property type="entry name" value="QUEUOSINE PRECURSOR TRANSPORTER-RELATED"/>
    <property type="match status" value="1"/>
</dbReference>
<comment type="function">
    <text evidence="1">Involved in the import of queuosine (Q) precursors, required for Q precursor salvage.</text>
</comment>
<feature type="transmembrane region" description="Helical" evidence="1">
    <location>
        <begin position="172"/>
        <end position="190"/>
    </location>
</feature>
<dbReference type="PANTHER" id="PTHR34300">
    <property type="entry name" value="QUEUOSINE PRECURSOR TRANSPORTER-RELATED"/>
    <property type="match status" value="1"/>
</dbReference>
<gene>
    <name evidence="2" type="ORF">SAMN06269185_1703</name>
</gene>